<dbReference type="SMART" id="SM00242">
    <property type="entry name" value="MYSc"/>
    <property type="match status" value="1"/>
</dbReference>
<feature type="compositionally biased region" description="Low complexity" evidence="8">
    <location>
        <begin position="47"/>
        <end position="76"/>
    </location>
</feature>
<comment type="caution">
    <text evidence="10">The sequence shown here is derived from an EMBL/GenBank/DDBJ whole genome shotgun (WGS) entry which is preliminary data.</text>
</comment>
<organism evidence="10 11">
    <name type="scientific">Triparma strigata</name>
    <dbReference type="NCBI Taxonomy" id="1606541"/>
    <lineage>
        <taxon>Eukaryota</taxon>
        <taxon>Sar</taxon>
        <taxon>Stramenopiles</taxon>
        <taxon>Ochrophyta</taxon>
        <taxon>Bolidophyceae</taxon>
        <taxon>Parmales</taxon>
        <taxon>Triparmaceae</taxon>
        <taxon>Triparma</taxon>
    </lineage>
</organism>
<dbReference type="InterPro" id="IPR027417">
    <property type="entry name" value="P-loop_NTPase"/>
</dbReference>
<dbReference type="GO" id="GO:0016020">
    <property type="term" value="C:membrane"/>
    <property type="evidence" value="ECO:0007669"/>
    <property type="project" value="TreeGrafter"/>
</dbReference>
<dbReference type="PANTHER" id="PTHR13140:SF845">
    <property type="entry name" value="MYOSIN-LIKE PROTEIN"/>
    <property type="match status" value="1"/>
</dbReference>
<dbReference type="InterPro" id="IPR036961">
    <property type="entry name" value="Kinesin_motor_dom_sf"/>
</dbReference>
<dbReference type="Gene3D" id="1.20.5.4820">
    <property type="match status" value="1"/>
</dbReference>
<dbReference type="PROSITE" id="PS51456">
    <property type="entry name" value="MYOSIN_MOTOR"/>
    <property type="match status" value="1"/>
</dbReference>
<dbReference type="Gene3D" id="1.20.120.720">
    <property type="entry name" value="Myosin VI head, motor domain, U50 subdomain"/>
    <property type="match status" value="1"/>
</dbReference>
<sequence length="1358" mass="149592">MPSNKSKQSSSAKKGHKNDVERKVYYMSPESYIGEGGSGKPEGGTGKPPSVLSPSTSAALSSNLSSSSNSSPNRAKSLPPTFYSSYLYHPCVFVKQITAPPLPSLKANSPPPPPSTVSMVKCLTDSSLHTVSSTSSLPPANPLDLTGVPDIMLLPSISEPALLHTLRTRYSRDEVYTTVGSVLISLNPYKWNKKEYDQTVMQKYNNKSRTDLPPHLFNVADKALSNLMEVSNNETTNGFNDDHSTGVNQSIIISGESGAGKTEATKLIMQYLATVTSTGEAATKDLSTRVLSANPLLESFGNARTLRNDNSSRFGKFIKIQFSTHRKIVGATISNYLLEKTRICKQEEGERNYHIFYQLITGASEELTKKLNLSPGVAGFNYLTSPKGQSKRDAKAYEDTQSCLERIGVSSDSQEIVFGLVAGVLHLGNIEFESEGEDDVKVKESSVKSLEIACDLIGLDREAVTMAVTKRKIVMNDATVYKPQSVTQAIDKRDALAKLVYESLFLWLVKQLNRTISASAPSSSSNAPSPVNSVNSADDVYGFIGVLDIYGFEHFDTNGFEQLLINYANESLQRHFNRHLFEVEQEEYAREGVDWTYISFNDNRPCLELIEGGSGVVGILQTLDDAWSGMGTSLEKDAKFVTQLHNSFGGRSNKTPKHKHFSTPRVGFDSQFVINHYAGEVKYTGTGFVEKNIETLSNELKDLGLSSTIPLAKEVFEAAKESGENNLAQTNQSQKSGRRGSRIRGVSVATQFRVSLNQLMVELDQTSPHYVRCVKPNLLKRPNALDSGEVLRQLRYAGMMETIRIRSEGYSLREEHETFFERFKILGEDTINMTAHSGGVEKLVESLSKILKVTDADWQVGHSKVFLRHQLADKLETLTRLRQIGAVRSIQKAYFAHRVWLAGALMVNWAKGRVTAMRFKKLKTAAMVLAACYRKQKEQSRFVAVQYVATRIQSQARRKSASRRVAKMRDPYGGLSYNELKAQLDEAEASLNEAIEKKDFEGAAKIEEGIGGLREVVEARRPMTRGLLEKLIVEVQGELEDAVKNKRFADCGPLQAKLDSLLVKRDELPTIAELEAKVKAGEEEVAAKSKARDFTGAAAAQKAADVWLSKLKRVKTDEAKVAAEMGANSVEEKKEEEEAPVSGKFSSCCELEIEISTFAKEVADAVADKKFQLANEKQEELSNLEGLRSSLLSCKELKAQLNEAKGKLSKAIEAKKFADATALQETVDKLELKYSEEKKIEVLHGKETEVKVVPKKKSAPLKILSAHSGNKGPKVGMTAVTRIAGTDKENDANNSPNLKKKELMKVKSQIKNANPVSKLRPKKPLIGKLNDSILSVCQMMSEKRHDAALIVGEDGGLA</sequence>
<feature type="non-terminal residue" evidence="10">
    <location>
        <position position="1358"/>
    </location>
</feature>
<feature type="binding site" evidence="6">
    <location>
        <begin position="255"/>
        <end position="262"/>
    </location>
    <ligand>
        <name>ATP</name>
        <dbReference type="ChEBI" id="CHEBI:30616"/>
    </ligand>
</feature>
<evidence type="ECO:0000256" key="8">
    <source>
        <dbReference type="SAM" id="MobiDB-lite"/>
    </source>
</evidence>
<feature type="domain" description="Myosin motor" evidence="9">
    <location>
        <begin position="146"/>
        <end position="880"/>
    </location>
</feature>
<name>A0A9W7BX08_9STRA</name>
<dbReference type="OrthoDB" id="6108017at2759"/>
<feature type="region of interest" description="Disordered" evidence="8">
    <location>
        <begin position="1"/>
        <end position="76"/>
    </location>
</feature>
<evidence type="ECO:0000313" key="11">
    <source>
        <dbReference type="Proteomes" id="UP001165085"/>
    </source>
</evidence>
<feature type="compositionally biased region" description="Polar residues" evidence="8">
    <location>
        <begin position="724"/>
        <end position="735"/>
    </location>
</feature>
<evidence type="ECO:0000313" key="10">
    <source>
        <dbReference type="EMBL" id="GMH98172.1"/>
    </source>
</evidence>
<evidence type="ECO:0000256" key="2">
    <source>
        <dbReference type="ARBA" id="ARBA00022840"/>
    </source>
</evidence>
<evidence type="ECO:0000256" key="5">
    <source>
        <dbReference type="ARBA" id="ARBA00023203"/>
    </source>
</evidence>
<dbReference type="Proteomes" id="UP001165085">
    <property type="component" value="Unassembled WGS sequence"/>
</dbReference>
<comment type="similarity">
    <text evidence="6">Belongs to the TRAFAC class myosin-kinesin ATPase superfamily. Myosin family.</text>
</comment>
<keyword evidence="3 6" id="KW-0518">Myosin</keyword>
<evidence type="ECO:0000256" key="7">
    <source>
        <dbReference type="SAM" id="Coils"/>
    </source>
</evidence>
<keyword evidence="11" id="KW-1185">Reference proteome</keyword>
<keyword evidence="2 6" id="KW-0067">ATP-binding</keyword>
<evidence type="ECO:0000259" key="9">
    <source>
        <dbReference type="PROSITE" id="PS51456"/>
    </source>
</evidence>
<dbReference type="GO" id="GO:0007015">
    <property type="term" value="P:actin filament organization"/>
    <property type="evidence" value="ECO:0007669"/>
    <property type="project" value="TreeGrafter"/>
</dbReference>
<dbReference type="SUPFAM" id="SSF52540">
    <property type="entry name" value="P-loop containing nucleoside triphosphate hydrolases"/>
    <property type="match status" value="1"/>
</dbReference>
<dbReference type="InterPro" id="IPR001609">
    <property type="entry name" value="Myosin_head_motor_dom-like"/>
</dbReference>
<keyword evidence="7" id="KW-0175">Coiled coil</keyword>
<feature type="region of interest" description="Disordered" evidence="8">
    <location>
        <begin position="720"/>
        <end position="742"/>
    </location>
</feature>
<dbReference type="EMBL" id="BRXY01000509">
    <property type="protein sequence ID" value="GMH98172.1"/>
    <property type="molecule type" value="Genomic_DNA"/>
</dbReference>
<feature type="compositionally biased region" description="Gly residues" evidence="8">
    <location>
        <begin position="34"/>
        <end position="46"/>
    </location>
</feature>
<dbReference type="GO" id="GO:0005737">
    <property type="term" value="C:cytoplasm"/>
    <property type="evidence" value="ECO:0007669"/>
    <property type="project" value="TreeGrafter"/>
</dbReference>
<evidence type="ECO:0000256" key="4">
    <source>
        <dbReference type="ARBA" id="ARBA00023175"/>
    </source>
</evidence>
<dbReference type="GO" id="GO:0005524">
    <property type="term" value="F:ATP binding"/>
    <property type="evidence" value="ECO:0007669"/>
    <property type="project" value="UniProtKB-UniRule"/>
</dbReference>
<dbReference type="Gene3D" id="1.20.58.530">
    <property type="match status" value="1"/>
</dbReference>
<feature type="region of interest" description="Actin-binding" evidence="6">
    <location>
        <begin position="756"/>
        <end position="778"/>
    </location>
</feature>
<dbReference type="Pfam" id="PF00063">
    <property type="entry name" value="Myosin_head"/>
    <property type="match status" value="1"/>
</dbReference>
<dbReference type="Gene3D" id="1.10.10.820">
    <property type="match status" value="1"/>
</dbReference>
<dbReference type="GO" id="GO:0016459">
    <property type="term" value="C:myosin complex"/>
    <property type="evidence" value="ECO:0007669"/>
    <property type="project" value="UniProtKB-KW"/>
</dbReference>
<feature type="compositionally biased region" description="Low complexity" evidence="8">
    <location>
        <begin position="1"/>
        <end position="12"/>
    </location>
</feature>
<dbReference type="PANTHER" id="PTHR13140">
    <property type="entry name" value="MYOSIN"/>
    <property type="match status" value="1"/>
</dbReference>
<proteinExistence type="inferred from homology"/>
<evidence type="ECO:0000256" key="3">
    <source>
        <dbReference type="ARBA" id="ARBA00023123"/>
    </source>
</evidence>
<dbReference type="PRINTS" id="PR00193">
    <property type="entry name" value="MYOSINHEAVY"/>
</dbReference>
<keyword evidence="5 6" id="KW-0009">Actin-binding</keyword>
<dbReference type="GO" id="GO:0051015">
    <property type="term" value="F:actin filament binding"/>
    <property type="evidence" value="ECO:0007669"/>
    <property type="project" value="TreeGrafter"/>
</dbReference>
<gene>
    <name evidence="10" type="ORF">TrST_g6764</name>
</gene>
<reference evidence="11" key="1">
    <citation type="journal article" date="2023" name="Commun. Biol.">
        <title>Genome analysis of Parmales, the sister group of diatoms, reveals the evolutionary specialization of diatoms from phago-mixotrophs to photoautotrophs.</title>
        <authorList>
            <person name="Ban H."/>
            <person name="Sato S."/>
            <person name="Yoshikawa S."/>
            <person name="Yamada K."/>
            <person name="Nakamura Y."/>
            <person name="Ichinomiya M."/>
            <person name="Sato N."/>
            <person name="Blanc-Mathieu R."/>
            <person name="Endo H."/>
            <person name="Kuwata A."/>
            <person name="Ogata H."/>
        </authorList>
    </citation>
    <scope>NUCLEOTIDE SEQUENCE [LARGE SCALE GENOMIC DNA]</scope>
    <source>
        <strain evidence="11">NIES 3701</strain>
    </source>
</reference>
<accession>A0A9W7BX08</accession>
<feature type="coiled-coil region" evidence="7">
    <location>
        <begin position="1194"/>
        <end position="1240"/>
    </location>
</feature>
<keyword evidence="1 6" id="KW-0547">Nucleotide-binding</keyword>
<dbReference type="GO" id="GO:0000146">
    <property type="term" value="F:microfilament motor activity"/>
    <property type="evidence" value="ECO:0007669"/>
    <property type="project" value="TreeGrafter"/>
</dbReference>
<keyword evidence="4 6" id="KW-0505">Motor protein</keyword>
<dbReference type="Gene3D" id="3.40.850.10">
    <property type="entry name" value="Kinesin motor domain"/>
    <property type="match status" value="1"/>
</dbReference>
<protein>
    <recommendedName>
        <fullName evidence="9">Myosin motor domain-containing protein</fullName>
    </recommendedName>
</protein>
<evidence type="ECO:0000256" key="1">
    <source>
        <dbReference type="ARBA" id="ARBA00022741"/>
    </source>
</evidence>
<evidence type="ECO:0000256" key="6">
    <source>
        <dbReference type="PROSITE-ProRule" id="PRU00782"/>
    </source>
</evidence>